<keyword evidence="3 6" id="KW-0812">Transmembrane</keyword>
<name>A0AAD3TZU2_9TREE</name>
<sequence length="269" mass="28918">MSTQTPIKQAPQPKTLPMSAKQTPLQRARAAGTAHAARAAAHLTAAKGQFDSLAAHPQTQRALVAANEQVETLRAVLGRSESVLAAEKATGVERVRLVVGAAAAFILLVPFNLFGLAPAATRALTLLFPAYKAILALETGKNTDNLLAYFIILGYFQVLESVFLPILVSQIPRYYTFKVAFFFYLAHPRLNGATKIHNVLFSRKIATPPMSPTPTRTSGAFAAMSPRLPLSPSHANVPLPPLPLSPTSPSQEDMFSVPGFARIARADRQ</sequence>
<evidence type="ECO:0000313" key="9">
    <source>
        <dbReference type="Proteomes" id="UP001222932"/>
    </source>
</evidence>
<dbReference type="InterPro" id="IPR004345">
    <property type="entry name" value="TB2_DP1_HVA22"/>
</dbReference>
<dbReference type="AlphaFoldDB" id="A0AAD3TZU2"/>
<accession>A0AAD3TZU2</accession>
<evidence type="ECO:0000256" key="1">
    <source>
        <dbReference type="ARBA" id="ARBA00004141"/>
    </source>
</evidence>
<comment type="caution">
    <text evidence="6">Lacks conserved residue(s) required for the propagation of feature annotation.</text>
</comment>
<dbReference type="EMBL" id="BTCM01000009">
    <property type="protein sequence ID" value="GMK59808.1"/>
    <property type="molecule type" value="Genomic_DNA"/>
</dbReference>
<dbReference type="GO" id="GO:0016020">
    <property type="term" value="C:membrane"/>
    <property type="evidence" value="ECO:0007669"/>
    <property type="project" value="UniProtKB-SubCell"/>
</dbReference>
<keyword evidence="4 6" id="KW-1133">Transmembrane helix</keyword>
<dbReference type="PANTHER" id="PTHR12300">
    <property type="entry name" value="HVA22-LIKE PROTEINS"/>
    <property type="match status" value="1"/>
</dbReference>
<evidence type="ECO:0000313" key="8">
    <source>
        <dbReference type="EMBL" id="GMK59808.1"/>
    </source>
</evidence>
<evidence type="ECO:0000256" key="2">
    <source>
        <dbReference type="ARBA" id="ARBA00008573"/>
    </source>
</evidence>
<organism evidence="8 9">
    <name type="scientific">Cutaneotrichosporon spelunceum</name>
    <dbReference type="NCBI Taxonomy" id="1672016"/>
    <lineage>
        <taxon>Eukaryota</taxon>
        <taxon>Fungi</taxon>
        <taxon>Dikarya</taxon>
        <taxon>Basidiomycota</taxon>
        <taxon>Agaricomycotina</taxon>
        <taxon>Tremellomycetes</taxon>
        <taxon>Trichosporonales</taxon>
        <taxon>Trichosporonaceae</taxon>
        <taxon>Cutaneotrichosporon</taxon>
    </lineage>
</organism>
<evidence type="ECO:0000256" key="4">
    <source>
        <dbReference type="ARBA" id="ARBA00022989"/>
    </source>
</evidence>
<feature type="region of interest" description="Disordered" evidence="7">
    <location>
        <begin position="1"/>
        <end position="22"/>
    </location>
</feature>
<comment type="similarity">
    <text evidence="2 6">Belongs to the DP1 family.</text>
</comment>
<reference evidence="8" key="2">
    <citation type="submission" date="2023-06" db="EMBL/GenBank/DDBJ databases">
        <authorList>
            <person name="Kobayashi Y."/>
            <person name="Kayamori A."/>
            <person name="Aoki K."/>
            <person name="Shiwa Y."/>
            <person name="Fujita N."/>
            <person name="Sugita T."/>
            <person name="Iwasaki W."/>
            <person name="Tanaka N."/>
            <person name="Takashima M."/>
        </authorList>
    </citation>
    <scope>NUCLEOTIDE SEQUENCE</scope>
    <source>
        <strain evidence="8">HIS016</strain>
    </source>
</reference>
<dbReference type="PANTHER" id="PTHR12300:SF161">
    <property type="entry name" value="RECEPTOR EXPRESSION-ENHANCING PROTEIN"/>
    <property type="match status" value="1"/>
</dbReference>
<feature type="transmembrane region" description="Helical" evidence="6">
    <location>
        <begin position="146"/>
        <end position="168"/>
    </location>
</feature>
<protein>
    <recommendedName>
        <fullName evidence="6">Protein YOP1</fullName>
    </recommendedName>
</protein>
<keyword evidence="9" id="KW-1185">Reference proteome</keyword>
<feature type="transmembrane region" description="Helical" evidence="6">
    <location>
        <begin position="97"/>
        <end position="117"/>
    </location>
</feature>
<gene>
    <name evidence="8" type="ORF">CspeluHIS016_0900250</name>
</gene>
<evidence type="ECO:0000256" key="5">
    <source>
        <dbReference type="ARBA" id="ARBA00023136"/>
    </source>
</evidence>
<comment type="subcellular location">
    <subcellularLocation>
        <location evidence="1 6">Membrane</location>
        <topology evidence="1 6">Multi-pass membrane protein</topology>
    </subcellularLocation>
</comment>
<dbReference type="Proteomes" id="UP001222932">
    <property type="component" value="Unassembled WGS sequence"/>
</dbReference>
<reference evidence="8" key="1">
    <citation type="journal article" date="2023" name="BMC Genomics">
        <title>Chromosome-level genome assemblies of Cutaneotrichosporon spp. (Trichosporonales, Basidiomycota) reveal imbalanced evolution between nucleotide sequences and chromosome synteny.</title>
        <authorList>
            <person name="Kobayashi Y."/>
            <person name="Kayamori A."/>
            <person name="Aoki K."/>
            <person name="Shiwa Y."/>
            <person name="Matsutani M."/>
            <person name="Fujita N."/>
            <person name="Sugita T."/>
            <person name="Iwasaki W."/>
            <person name="Tanaka N."/>
            <person name="Takashima M."/>
        </authorList>
    </citation>
    <scope>NUCLEOTIDE SEQUENCE</scope>
    <source>
        <strain evidence="8">HIS016</strain>
    </source>
</reference>
<evidence type="ECO:0000256" key="6">
    <source>
        <dbReference type="RuleBase" id="RU362006"/>
    </source>
</evidence>
<evidence type="ECO:0000256" key="7">
    <source>
        <dbReference type="SAM" id="MobiDB-lite"/>
    </source>
</evidence>
<keyword evidence="5 6" id="KW-0472">Membrane</keyword>
<dbReference type="Pfam" id="PF03134">
    <property type="entry name" value="TB2_DP1_HVA22"/>
    <property type="match status" value="1"/>
</dbReference>
<proteinExistence type="inferred from homology"/>
<comment type="caution">
    <text evidence="8">The sequence shown here is derived from an EMBL/GenBank/DDBJ whole genome shotgun (WGS) entry which is preliminary data.</text>
</comment>
<evidence type="ECO:0000256" key="3">
    <source>
        <dbReference type="ARBA" id="ARBA00022692"/>
    </source>
</evidence>